<keyword evidence="5" id="KW-0687">Ribonucleoprotein</keyword>
<evidence type="ECO:0000313" key="7">
    <source>
        <dbReference type="EMBL" id="KAJ9142366.1"/>
    </source>
</evidence>
<accession>A0AA38RWN4</accession>
<evidence type="ECO:0000313" key="8">
    <source>
        <dbReference type="Proteomes" id="UP001174694"/>
    </source>
</evidence>
<dbReference type="EMBL" id="JANBVO010000022">
    <property type="protein sequence ID" value="KAJ9142366.1"/>
    <property type="molecule type" value="Genomic_DNA"/>
</dbReference>
<name>A0AA38RWN4_9PEZI</name>
<evidence type="ECO:0000256" key="5">
    <source>
        <dbReference type="ARBA" id="ARBA00023274"/>
    </source>
</evidence>
<dbReference type="Proteomes" id="UP001174694">
    <property type="component" value="Unassembled WGS sequence"/>
</dbReference>
<comment type="caution">
    <text evidence="7">The sequence shown here is derived from an EMBL/GenBank/DDBJ whole genome shotgun (WGS) entry which is preliminary data.</text>
</comment>
<evidence type="ECO:0000256" key="4">
    <source>
        <dbReference type="ARBA" id="ARBA00023128"/>
    </source>
</evidence>
<evidence type="ECO:0000256" key="1">
    <source>
        <dbReference type="ARBA" id="ARBA00004173"/>
    </source>
</evidence>
<evidence type="ECO:0000256" key="3">
    <source>
        <dbReference type="ARBA" id="ARBA00022980"/>
    </source>
</evidence>
<gene>
    <name evidence="7" type="ORF">NKR23_g7193</name>
</gene>
<comment type="similarity">
    <text evidence="2">Belongs to the mitochondrion-specific ribosomal protein mL50 family.</text>
</comment>
<keyword evidence="8" id="KW-1185">Reference proteome</keyword>
<keyword evidence="4" id="KW-0496">Mitochondrion</keyword>
<dbReference type="GO" id="GO:1990904">
    <property type="term" value="C:ribonucleoprotein complex"/>
    <property type="evidence" value="ECO:0007669"/>
    <property type="project" value="UniProtKB-KW"/>
</dbReference>
<dbReference type="InterPro" id="IPR018305">
    <property type="entry name" value="Ribosomal_m50"/>
</dbReference>
<dbReference type="GO" id="GO:0005840">
    <property type="term" value="C:ribosome"/>
    <property type="evidence" value="ECO:0007669"/>
    <property type="project" value="UniProtKB-KW"/>
</dbReference>
<comment type="subcellular location">
    <subcellularLocation>
        <location evidence="1">Mitochondrion</location>
    </subcellularLocation>
</comment>
<dbReference type="GO" id="GO:0005739">
    <property type="term" value="C:mitochondrion"/>
    <property type="evidence" value="ECO:0007669"/>
    <property type="project" value="UniProtKB-SubCell"/>
</dbReference>
<evidence type="ECO:0000256" key="2">
    <source>
        <dbReference type="ARBA" id="ARBA00008860"/>
    </source>
</evidence>
<protein>
    <recommendedName>
        <fullName evidence="6">Large ribosomal subunit protein mL50</fullName>
    </recommendedName>
</protein>
<sequence>MRQIPRLRQTSSLLCSAAAPSLQRDVFCRASTSLLRHQFSITAAPHETSPGLDKWRRRLWKGEPAGAEDPYTGHTEDDKRAILTQSAELQELGRGGTDDYTIEEHVNIETDFSIPPELRSAARPEEIDDPQYVPAESAEGLDEVGDLADWWENESHWSSSKNFVGFGPRRKIHDASVLEVLTRRAVTEALVVRHDDPELLTALWERGGKEDLTRALSLGIEVAEDGSARLTGDAGAVVRYLRWEPAEESSQEVAAEATSELSADEAREFLKSWDQSWKNVSLEDAHLKFAVTKRILQLTGQVIPDSKLPSIRTAKTLLSVLVRPPRAKKLSEAIQIQGDLSNLPNVTVFPRRVTPIDKDKMIGRWKIIARELEKRGLPVTGTSGYTKHKEKEYFQGKA</sequence>
<keyword evidence="3" id="KW-0689">Ribosomal protein</keyword>
<reference evidence="7" key="1">
    <citation type="submission" date="2022-07" db="EMBL/GenBank/DDBJ databases">
        <title>Fungi with potential for degradation of polypropylene.</title>
        <authorList>
            <person name="Gostincar C."/>
        </authorList>
    </citation>
    <scope>NUCLEOTIDE SEQUENCE</scope>
    <source>
        <strain evidence="7">EXF-13308</strain>
    </source>
</reference>
<evidence type="ECO:0000256" key="6">
    <source>
        <dbReference type="ARBA" id="ARBA00035183"/>
    </source>
</evidence>
<organism evidence="7 8">
    <name type="scientific">Pleurostoma richardsiae</name>
    <dbReference type="NCBI Taxonomy" id="41990"/>
    <lineage>
        <taxon>Eukaryota</taxon>
        <taxon>Fungi</taxon>
        <taxon>Dikarya</taxon>
        <taxon>Ascomycota</taxon>
        <taxon>Pezizomycotina</taxon>
        <taxon>Sordariomycetes</taxon>
        <taxon>Sordariomycetidae</taxon>
        <taxon>Calosphaeriales</taxon>
        <taxon>Pleurostomataceae</taxon>
        <taxon>Pleurostoma</taxon>
    </lineage>
</organism>
<dbReference type="AlphaFoldDB" id="A0AA38RWN4"/>
<proteinExistence type="inferred from homology"/>
<dbReference type="Pfam" id="PF10501">
    <property type="entry name" value="Ribosomal_L50"/>
    <property type="match status" value="1"/>
</dbReference>